<comment type="caution">
    <text evidence="12">The sequence shown here is derived from an EMBL/GenBank/DDBJ whole genome shotgun (WGS) entry which is preliminary data.</text>
</comment>
<dbReference type="InterPro" id="IPR027417">
    <property type="entry name" value="P-loop_NTPase"/>
</dbReference>
<dbReference type="GO" id="GO:0016887">
    <property type="term" value="F:ATP hydrolysis activity"/>
    <property type="evidence" value="ECO:0007669"/>
    <property type="project" value="InterPro"/>
</dbReference>
<proteinExistence type="predicted"/>
<keyword evidence="8" id="KW-0472">Membrane</keyword>
<evidence type="ECO:0000259" key="11">
    <source>
        <dbReference type="PROSITE" id="PS51866"/>
    </source>
</evidence>
<evidence type="ECO:0000256" key="4">
    <source>
        <dbReference type="ARBA" id="ARBA00022519"/>
    </source>
</evidence>
<evidence type="ECO:0000256" key="3">
    <source>
        <dbReference type="ARBA" id="ARBA00022505"/>
    </source>
</evidence>
<dbReference type="Pfam" id="PF03459">
    <property type="entry name" value="TOBE"/>
    <property type="match status" value="1"/>
</dbReference>
<dbReference type="InterPro" id="IPR011868">
    <property type="entry name" value="ModC_ABC_ATP-bd"/>
</dbReference>
<keyword evidence="3 9" id="KW-0500">Molybdenum</keyword>
<dbReference type="SMART" id="SM00382">
    <property type="entry name" value="AAA"/>
    <property type="match status" value="1"/>
</dbReference>
<keyword evidence="7" id="KW-1278">Translocase</keyword>
<dbReference type="InterPro" id="IPR003593">
    <property type="entry name" value="AAA+_ATPase"/>
</dbReference>
<reference evidence="12 13" key="1">
    <citation type="journal article" date="2016" name="BMC Genomics">
        <title>Combined genomic and structural analyses of a cultured magnetotactic bacterium reveals its niche adaptation to a dynamic environment.</title>
        <authorList>
            <person name="Araujo A.C."/>
            <person name="Morillo V."/>
            <person name="Cypriano J."/>
            <person name="Teixeira L.C."/>
            <person name="Leao P."/>
            <person name="Lyra S."/>
            <person name="Almeida L.G."/>
            <person name="Bazylinski D.A."/>
            <person name="Vasconcellos A.T."/>
            <person name="Abreu F."/>
            <person name="Lins U."/>
        </authorList>
    </citation>
    <scope>NUCLEOTIDE SEQUENCE [LARGE SCALE GENOMIC DNA]</scope>
    <source>
        <strain evidence="12 13">IT-1</strain>
    </source>
</reference>
<accession>A0A1Y2K2I1</accession>
<dbReference type="PROSITE" id="PS50893">
    <property type="entry name" value="ABC_TRANSPORTER_2"/>
    <property type="match status" value="1"/>
</dbReference>
<evidence type="ECO:0000256" key="7">
    <source>
        <dbReference type="ARBA" id="ARBA00022967"/>
    </source>
</evidence>
<dbReference type="GO" id="GO:0140359">
    <property type="term" value="F:ABC-type transporter activity"/>
    <property type="evidence" value="ECO:0007669"/>
    <property type="project" value="InterPro"/>
</dbReference>
<dbReference type="GO" id="GO:0005524">
    <property type="term" value="F:ATP binding"/>
    <property type="evidence" value="ECO:0007669"/>
    <property type="project" value="UniProtKB-KW"/>
</dbReference>
<keyword evidence="2" id="KW-1003">Cell membrane</keyword>
<dbReference type="EMBL" id="LVJN01000020">
    <property type="protein sequence ID" value="OSM02240.1"/>
    <property type="molecule type" value="Genomic_DNA"/>
</dbReference>
<dbReference type="GO" id="GO:0015098">
    <property type="term" value="F:molybdate ion transmembrane transporter activity"/>
    <property type="evidence" value="ECO:0007669"/>
    <property type="project" value="InterPro"/>
</dbReference>
<dbReference type="SUPFAM" id="SSF50331">
    <property type="entry name" value="MOP-like"/>
    <property type="match status" value="1"/>
</dbReference>
<evidence type="ECO:0000256" key="2">
    <source>
        <dbReference type="ARBA" id="ARBA00022475"/>
    </source>
</evidence>
<dbReference type="PANTHER" id="PTHR43514:SF10">
    <property type="entry name" value="MOLYBDENUM IMPORT ATP-BINDING PROTEIN MODC 2"/>
    <property type="match status" value="1"/>
</dbReference>
<evidence type="ECO:0000256" key="6">
    <source>
        <dbReference type="ARBA" id="ARBA00022840"/>
    </source>
</evidence>
<dbReference type="InterPro" id="IPR004606">
    <property type="entry name" value="Mop_domain"/>
</dbReference>
<dbReference type="InterPro" id="IPR008995">
    <property type="entry name" value="Mo/tungstate-bd_C_term_dom"/>
</dbReference>
<keyword evidence="5" id="KW-0547">Nucleotide-binding</keyword>
<dbReference type="Pfam" id="PF00005">
    <property type="entry name" value="ABC_tran"/>
    <property type="match status" value="1"/>
</dbReference>
<dbReference type="Proteomes" id="UP000194003">
    <property type="component" value="Unassembled WGS sequence"/>
</dbReference>
<dbReference type="PROSITE" id="PS51866">
    <property type="entry name" value="MOP"/>
    <property type="match status" value="1"/>
</dbReference>
<dbReference type="InterPro" id="IPR050334">
    <property type="entry name" value="Molybdenum_import_ModC"/>
</dbReference>
<organism evidence="12 13">
    <name type="scientific">Magnetofaba australis IT-1</name>
    <dbReference type="NCBI Taxonomy" id="1434232"/>
    <lineage>
        <taxon>Bacteria</taxon>
        <taxon>Pseudomonadati</taxon>
        <taxon>Pseudomonadota</taxon>
        <taxon>Magnetococcia</taxon>
        <taxon>Magnetococcales</taxon>
        <taxon>Magnetococcaceae</taxon>
        <taxon>Magnetofaba</taxon>
    </lineage>
</organism>
<dbReference type="SUPFAM" id="SSF52540">
    <property type="entry name" value="P-loop containing nucleoside triphosphate hydrolases"/>
    <property type="match status" value="1"/>
</dbReference>
<sequence>MSAIEAHFYGSQGEFSLDAAFSVPARGVTALFGPSGCGKTTVLRCVAGLNRRLEGKLSVRGQVWQDGKRFVPTHKRPIGYVFQEASLFPHLSVRENMLFGRKRAAPKGQTPRLDFDEVANLLGLTHLLERSPVRLSGGERQRVAIARALLTDPQILLMDEPMAALDRISKNEILPYLERLHETLDIPALYVSHDITEVERLADRMVLMKNGRVQAAGPLSTLLADPALPLAAMPEAATLLEGPVAAFDAHYGLAQVSVPGGTLLVPGDAALVGQRKRVRIAASDVAVARERAPTGSSILNALRAVIQHVEPYSFHQVNLFLSLEGSDDAEGAAGASLLARITRKSWDALDLNIGEEVHALIKAVALTRQSEGLIPGEEAEHG</sequence>
<evidence type="ECO:0000313" key="12">
    <source>
        <dbReference type="EMBL" id="OSM02240.1"/>
    </source>
</evidence>
<keyword evidence="4" id="KW-0997">Cell inner membrane</keyword>
<name>A0A1Y2K2I1_9PROT</name>
<keyword evidence="13" id="KW-1185">Reference proteome</keyword>
<gene>
    <name evidence="12" type="primary">modC</name>
    <name evidence="12" type="ORF">MAIT1_02350</name>
</gene>
<dbReference type="InterPro" id="IPR005116">
    <property type="entry name" value="Transp-assoc_OB_typ1"/>
</dbReference>
<feature type="domain" description="Mop" evidence="11">
    <location>
        <begin position="295"/>
        <end position="370"/>
    </location>
</feature>
<evidence type="ECO:0000256" key="8">
    <source>
        <dbReference type="ARBA" id="ARBA00023136"/>
    </source>
</evidence>
<keyword evidence="6" id="KW-0067">ATP-binding</keyword>
<dbReference type="InterPro" id="IPR003439">
    <property type="entry name" value="ABC_transporter-like_ATP-bd"/>
</dbReference>
<dbReference type="RefSeq" id="WP_085444723.1">
    <property type="nucleotide sequence ID" value="NZ_LVJN01000020.1"/>
</dbReference>
<dbReference type="Gene3D" id="2.40.50.100">
    <property type="match status" value="1"/>
</dbReference>
<dbReference type="GO" id="GO:0016020">
    <property type="term" value="C:membrane"/>
    <property type="evidence" value="ECO:0007669"/>
    <property type="project" value="InterPro"/>
</dbReference>
<evidence type="ECO:0000256" key="1">
    <source>
        <dbReference type="ARBA" id="ARBA00022448"/>
    </source>
</evidence>
<evidence type="ECO:0000313" key="13">
    <source>
        <dbReference type="Proteomes" id="UP000194003"/>
    </source>
</evidence>
<keyword evidence="1" id="KW-0813">Transport</keyword>
<dbReference type="AlphaFoldDB" id="A0A1Y2K2I1"/>
<dbReference type="PROSITE" id="PS00211">
    <property type="entry name" value="ABC_TRANSPORTER_1"/>
    <property type="match status" value="1"/>
</dbReference>
<protein>
    <submittedName>
        <fullName evidence="12">Putative molybdenum ABC transporter</fullName>
    </submittedName>
</protein>
<dbReference type="NCBIfam" id="TIGR02142">
    <property type="entry name" value="modC_ABC"/>
    <property type="match status" value="1"/>
</dbReference>
<evidence type="ECO:0000259" key="10">
    <source>
        <dbReference type="PROSITE" id="PS50893"/>
    </source>
</evidence>
<dbReference type="OrthoDB" id="9802264at2"/>
<evidence type="ECO:0000256" key="9">
    <source>
        <dbReference type="PROSITE-ProRule" id="PRU01213"/>
    </source>
</evidence>
<dbReference type="InterPro" id="IPR017871">
    <property type="entry name" value="ABC_transporter-like_CS"/>
</dbReference>
<evidence type="ECO:0000256" key="5">
    <source>
        <dbReference type="ARBA" id="ARBA00022741"/>
    </source>
</evidence>
<dbReference type="Gene3D" id="3.40.50.300">
    <property type="entry name" value="P-loop containing nucleotide triphosphate hydrolases"/>
    <property type="match status" value="1"/>
</dbReference>
<feature type="domain" description="ABC transporter" evidence="10">
    <location>
        <begin position="1"/>
        <end position="235"/>
    </location>
</feature>
<dbReference type="STRING" id="1434232.MAIT1_02350"/>
<dbReference type="PANTHER" id="PTHR43514">
    <property type="entry name" value="ABC TRANSPORTER I FAMILY MEMBER 10"/>
    <property type="match status" value="1"/>
</dbReference>